<dbReference type="eggNOG" id="COG1335">
    <property type="taxonomic scope" value="Bacteria"/>
</dbReference>
<dbReference type="CDD" id="cd00431">
    <property type="entry name" value="cysteine_hydrolases"/>
    <property type="match status" value="1"/>
</dbReference>
<keyword evidence="4" id="KW-1185">Reference proteome</keyword>
<dbReference type="STRING" id="865937.Gilli_2310"/>
<dbReference type="SUPFAM" id="SSF52499">
    <property type="entry name" value="Isochorismatase-like hydrolases"/>
    <property type="match status" value="1"/>
</dbReference>
<sequence length="239" mass="27061">MKSSDWKVISAAKEAGIPDPGFEIDKNTAIVITDPQNDFLREDGVAWPIVKESVKENNTIENMSTVFRLAREKGMKIFISPHYFFPTDKEWKFGGALEKFMHSKEMYKRKGRLDMEGFEGSGADFLEEFKQYLEGENIILCNPHKLYSPKNTDLSLQLRKYRIEKVLMAGMSTNLCVESHTRNLLEEGFEVAVIADASGSAKLPGLDTFQGALMNLRMITSHVFTTEEFEEALNSASLK</sequence>
<reference evidence="4" key="1">
    <citation type="journal article" date="2012" name="Stand. Genomic Sci.">
        <title>Genome sequence of the Antarctic rhodopsins-containing flavobacterium Gillisia limnaea type strain (R-8282(T)).</title>
        <authorList>
            <person name="Riedel T."/>
            <person name="Held B."/>
            <person name="Nolan M."/>
            <person name="Lucas S."/>
            <person name="Lapidus A."/>
            <person name="Tice H."/>
            <person name="Del Rio T.G."/>
            <person name="Cheng J.F."/>
            <person name="Han C."/>
            <person name="Tapia R."/>
            <person name="Goodwin L.A."/>
            <person name="Pitluck S."/>
            <person name="Liolios K."/>
            <person name="Mavromatis K."/>
            <person name="Pagani I."/>
            <person name="Ivanova N."/>
            <person name="Mikhailova N."/>
            <person name="Pati A."/>
            <person name="Chen A."/>
            <person name="Palaniappan K."/>
            <person name="Land M."/>
            <person name="Rohde M."/>
            <person name="Tindall B.J."/>
            <person name="Detter J.C."/>
            <person name="Goker M."/>
            <person name="Bristow J."/>
            <person name="Eisen J.A."/>
            <person name="Markowitz V."/>
            <person name="Hugenholtz P."/>
            <person name="Kyrpides N.C."/>
            <person name="Klenk H.P."/>
            <person name="Woyke T."/>
        </authorList>
    </citation>
    <scope>NUCLEOTIDE SEQUENCE [LARGE SCALE GENOMIC DNA]</scope>
    <source>
        <strain evidence="4">DSM 15749 / LMG 21470 / R-8282</strain>
    </source>
</reference>
<evidence type="ECO:0000313" key="3">
    <source>
        <dbReference type="EMBL" id="EHQ02940.1"/>
    </source>
</evidence>
<dbReference type="Pfam" id="PF00857">
    <property type="entry name" value="Isochorismatase"/>
    <property type="match status" value="1"/>
</dbReference>
<dbReference type="HOGENOM" id="CLU_068979_1_0_10"/>
<dbReference type="Gene3D" id="3.40.50.850">
    <property type="entry name" value="Isochorismatase-like"/>
    <property type="match status" value="1"/>
</dbReference>
<feature type="domain" description="Isochorismatase-like" evidence="2">
    <location>
        <begin position="28"/>
        <end position="227"/>
    </location>
</feature>
<evidence type="ECO:0000259" key="2">
    <source>
        <dbReference type="Pfam" id="PF00857"/>
    </source>
</evidence>
<dbReference type="EMBL" id="JH594606">
    <property type="protein sequence ID" value="EHQ02940.1"/>
    <property type="molecule type" value="Genomic_DNA"/>
</dbReference>
<dbReference type="AlphaFoldDB" id="H2BW23"/>
<accession>H2BW23</accession>
<protein>
    <submittedName>
        <fullName evidence="3">Isochorismatase hydrolase</fullName>
    </submittedName>
</protein>
<dbReference type="PANTHER" id="PTHR43540">
    <property type="entry name" value="PEROXYUREIDOACRYLATE/UREIDOACRYLATE AMIDOHYDROLASE-RELATED"/>
    <property type="match status" value="1"/>
</dbReference>
<evidence type="ECO:0000256" key="1">
    <source>
        <dbReference type="ARBA" id="ARBA00022801"/>
    </source>
</evidence>
<dbReference type="OrthoDB" id="9791276at2"/>
<dbReference type="Proteomes" id="UP000003844">
    <property type="component" value="Unassembled WGS sequence"/>
</dbReference>
<gene>
    <name evidence="3" type="ORF">Gilli_2310</name>
</gene>
<dbReference type="InterPro" id="IPR050272">
    <property type="entry name" value="Isochorismatase-like_hydrls"/>
</dbReference>
<name>H2BW23_GILLR</name>
<proteinExistence type="predicted"/>
<dbReference type="InterPro" id="IPR000868">
    <property type="entry name" value="Isochorismatase-like_dom"/>
</dbReference>
<organism evidence="3 4">
    <name type="scientific">Gillisia limnaea (strain DSM 15749 / LMG 21470 / R-8282)</name>
    <dbReference type="NCBI Taxonomy" id="865937"/>
    <lineage>
        <taxon>Bacteria</taxon>
        <taxon>Pseudomonadati</taxon>
        <taxon>Bacteroidota</taxon>
        <taxon>Flavobacteriia</taxon>
        <taxon>Flavobacteriales</taxon>
        <taxon>Flavobacteriaceae</taxon>
        <taxon>Gillisia</taxon>
    </lineage>
</organism>
<dbReference type="GO" id="GO:0016787">
    <property type="term" value="F:hydrolase activity"/>
    <property type="evidence" value="ECO:0007669"/>
    <property type="project" value="UniProtKB-KW"/>
</dbReference>
<keyword evidence="1 3" id="KW-0378">Hydrolase</keyword>
<evidence type="ECO:0000313" key="4">
    <source>
        <dbReference type="Proteomes" id="UP000003844"/>
    </source>
</evidence>
<dbReference type="InterPro" id="IPR036380">
    <property type="entry name" value="Isochorismatase-like_sf"/>
</dbReference>